<keyword evidence="5" id="KW-0732">Signal</keyword>
<keyword evidence="1" id="KW-0677">Repeat</keyword>
<dbReference type="InterPro" id="IPR011990">
    <property type="entry name" value="TPR-like_helical_dom_sf"/>
</dbReference>
<dbReference type="PANTHER" id="PTHR10271">
    <property type="entry name" value="INTERFERON-INDUCED PROTEIN WITH TETRATRICOPEPTIDE REPEATS"/>
    <property type="match status" value="1"/>
</dbReference>
<reference evidence="6 7" key="1">
    <citation type="submission" date="2021-06" db="EMBL/GenBank/DDBJ databases">
        <authorList>
            <person name="Palmer J.M."/>
        </authorList>
    </citation>
    <scope>NUCLEOTIDE SEQUENCE [LARGE SCALE GENOMIC DNA]</scope>
    <source>
        <strain evidence="6 7">XC_2019</strain>
        <tissue evidence="6">Muscle</tissue>
    </source>
</reference>
<dbReference type="EMBL" id="JAHRIN010025693">
    <property type="protein sequence ID" value="MEQ2200082.1"/>
    <property type="molecule type" value="Genomic_DNA"/>
</dbReference>
<name>A0ABV0QX68_9TELE</name>
<dbReference type="Gene3D" id="1.25.40.10">
    <property type="entry name" value="Tetratricopeptide repeat domain"/>
    <property type="match status" value="3"/>
</dbReference>
<accession>A0ABV0QX68</accession>
<gene>
    <name evidence="6" type="ORF">XENOCAPTIV_021994</name>
</gene>
<evidence type="ECO:0000256" key="4">
    <source>
        <dbReference type="PROSITE-ProRule" id="PRU00339"/>
    </source>
</evidence>
<comment type="similarity">
    <text evidence="3">Belongs to the IFIT family.</text>
</comment>
<evidence type="ECO:0000256" key="2">
    <source>
        <dbReference type="ARBA" id="ARBA00022803"/>
    </source>
</evidence>
<dbReference type="Proteomes" id="UP001434883">
    <property type="component" value="Unassembled WGS sequence"/>
</dbReference>
<evidence type="ECO:0000256" key="1">
    <source>
        <dbReference type="ARBA" id="ARBA00022737"/>
    </source>
</evidence>
<feature type="repeat" description="TPR" evidence="4">
    <location>
        <begin position="265"/>
        <end position="298"/>
    </location>
</feature>
<evidence type="ECO:0000256" key="5">
    <source>
        <dbReference type="SAM" id="SignalP"/>
    </source>
</evidence>
<dbReference type="SUPFAM" id="SSF48452">
    <property type="entry name" value="TPR-like"/>
    <property type="match status" value="1"/>
</dbReference>
<proteinExistence type="inferred from homology"/>
<comment type="caution">
    <text evidence="6">The sequence shown here is derived from an EMBL/GenBank/DDBJ whole genome shotgun (WGS) entry which is preliminary data.</text>
</comment>
<evidence type="ECO:0000256" key="3">
    <source>
        <dbReference type="ARBA" id="ARBA00038336"/>
    </source>
</evidence>
<keyword evidence="7" id="KW-1185">Reference proteome</keyword>
<dbReference type="PROSITE" id="PS50005">
    <property type="entry name" value="TPR"/>
    <property type="match status" value="1"/>
</dbReference>
<organism evidence="6 7">
    <name type="scientific">Xenoophorus captivus</name>
    <dbReference type="NCBI Taxonomy" id="1517983"/>
    <lineage>
        <taxon>Eukaryota</taxon>
        <taxon>Metazoa</taxon>
        <taxon>Chordata</taxon>
        <taxon>Craniata</taxon>
        <taxon>Vertebrata</taxon>
        <taxon>Euteleostomi</taxon>
        <taxon>Actinopterygii</taxon>
        <taxon>Neopterygii</taxon>
        <taxon>Teleostei</taxon>
        <taxon>Neoteleostei</taxon>
        <taxon>Acanthomorphata</taxon>
        <taxon>Ovalentaria</taxon>
        <taxon>Atherinomorphae</taxon>
        <taxon>Cyprinodontiformes</taxon>
        <taxon>Goodeidae</taxon>
        <taxon>Xenoophorus</taxon>
    </lineage>
</organism>
<keyword evidence="2 4" id="KW-0802">TPR repeat</keyword>
<dbReference type="InterPro" id="IPR019734">
    <property type="entry name" value="TPR_rpt"/>
</dbReference>
<dbReference type="PANTHER" id="PTHR10271:SF14">
    <property type="entry name" value="INTERFERON-INDUCED PROTEIN WITH TETRATRICOPEPTIDE REPEATS-RELATED"/>
    <property type="match status" value="1"/>
</dbReference>
<feature type="chain" id="PRO_5046907374" evidence="5">
    <location>
        <begin position="19"/>
        <end position="455"/>
    </location>
</feature>
<sequence length="455" mass="52749">MIFWAKFMTLCTAFQSLAVEPANPTPTQYSLESKLKALECHFTWDLEPNKSKVFRIKDKLEDIGTEEGNFWLGHNYNLQGFIQYKLGSTEEALNFFNQATETFKQQKNTDEGPWLMVNFGNLAWLHHHLGEDDKSQDYLSKIDAVKKKGELHQEVYAEKAWTLMKFDRAKKLEATELFLRAIRMQPDTVEWQSSRMIGLLSIFKHSDEEPEADNLEDLRVAREEDPGNLYLAAVELKQRAKRGEQIKDEVQELSEKILLNPVSSYSGIKPLLRIYRQIESFDDAIDVAERALKVDPDSRYLKRCAALCYKWKITFSRDRRPNQSTFDRAISLLEDVISLYPHSSLTKKVDLASVLAKSGRGLTKSDQIFKELQQTAVDPGDQQMLFNSYAKYLHFDRKEGNMSTKYHMKAAAINHESFSRMNSIKALEKIRDRGRSRMCREIQEFLENLTDVKTV</sequence>
<protein>
    <submittedName>
        <fullName evidence="6">Uncharacterized protein</fullName>
    </submittedName>
</protein>
<evidence type="ECO:0000313" key="6">
    <source>
        <dbReference type="EMBL" id="MEQ2200082.1"/>
    </source>
</evidence>
<feature type="signal peptide" evidence="5">
    <location>
        <begin position="1"/>
        <end position="18"/>
    </location>
</feature>
<evidence type="ECO:0000313" key="7">
    <source>
        <dbReference type="Proteomes" id="UP001434883"/>
    </source>
</evidence>